<dbReference type="KEGG" id="ege:EM595_2250"/>
<dbReference type="AlphaFoldDB" id="A0A0U5L728"/>
<accession>A0A0U5L728</accession>
<dbReference type="RefSeq" id="WP_067431739.1">
    <property type="nucleotide sequence ID" value="NZ_LN907827.1"/>
</dbReference>
<dbReference type="STRING" id="1619313.EM595_2250"/>
<evidence type="ECO:0000313" key="2">
    <source>
        <dbReference type="Proteomes" id="UP000059419"/>
    </source>
</evidence>
<dbReference type="OrthoDB" id="6433496at2"/>
<dbReference type="Proteomes" id="UP000059419">
    <property type="component" value="Chromosome 1"/>
</dbReference>
<gene>
    <name evidence="1" type="ORF">EM595_2250</name>
</gene>
<dbReference type="InterPro" id="IPR019669">
    <property type="entry name" value="Uncharacterised_YodD"/>
</dbReference>
<dbReference type="PATRIC" id="fig|1619313.3.peg.2341"/>
<name>A0A0U5L728_9GAMM</name>
<dbReference type="EMBL" id="LN907827">
    <property type="protein sequence ID" value="CUU24483.1"/>
    <property type="molecule type" value="Genomic_DNA"/>
</dbReference>
<proteinExistence type="predicted"/>
<evidence type="ECO:0000313" key="1">
    <source>
        <dbReference type="EMBL" id="CUU24483.1"/>
    </source>
</evidence>
<sequence length="68" mass="7804">MTTEQERDETAQREVDVDALLQAIQRHTSGDMQEFMQATSAPRESSCRQLADAFELDIHDCRCTESDR</sequence>
<protein>
    <submittedName>
        <fullName evidence="1">Uncharacterized protein</fullName>
    </submittedName>
</protein>
<reference evidence="2" key="1">
    <citation type="submission" date="2015-11" db="EMBL/GenBank/DDBJ databases">
        <authorList>
            <person name="Blom J."/>
        </authorList>
    </citation>
    <scope>NUCLEOTIDE SEQUENCE [LARGE SCALE GENOMIC DNA]</scope>
</reference>
<organism evidence="1 2">
    <name type="scientific">Duffyella gerundensis</name>
    <dbReference type="NCBI Taxonomy" id="1619313"/>
    <lineage>
        <taxon>Bacteria</taxon>
        <taxon>Pseudomonadati</taxon>
        <taxon>Pseudomonadota</taxon>
        <taxon>Gammaproteobacteria</taxon>
        <taxon>Enterobacterales</taxon>
        <taxon>Erwiniaceae</taxon>
        <taxon>Duffyella</taxon>
    </lineage>
</organism>
<dbReference type="Pfam" id="PF10733">
    <property type="entry name" value="DUF2525"/>
    <property type="match status" value="1"/>
</dbReference>
<keyword evidence="2" id="KW-1185">Reference proteome</keyword>